<feature type="transmembrane region" description="Helical" evidence="1">
    <location>
        <begin position="99"/>
        <end position="126"/>
    </location>
</feature>
<name>A0A7R9UD95_9STRA</name>
<keyword evidence="1" id="KW-0812">Transmembrane</keyword>
<sequence>MQADQAVAAAFRQQRRYVGILGVVAFLQMFLIAPVYNRDAEGLFWAARTDSCPSTAGGDVEFQWYSYMFCVEIRGVQDCREYPDDLENETTMLANASRAYPACMALATVTMLLSLLQVFVATSLLYTQRKDDEPCAIAISNLWLFSAGCNGFVVINCICISALSGGGDAQTGDNDFFGTFGCNSILGPDDSELGYGTSVHIALVFWFLIQLISMLCLVNESWKLRQMLRPRNAGGGGPRAAQRTFNTAYGTVARRGNEVPQVATPVIATAYATPANAQDVEGVEIVQAIPVNALNSVPNAPAVRYV</sequence>
<keyword evidence="1" id="KW-0472">Membrane</keyword>
<protein>
    <submittedName>
        <fullName evidence="2">Uncharacterized protein</fullName>
    </submittedName>
</protein>
<accession>A0A7R9UD95</accession>
<evidence type="ECO:0000313" key="2">
    <source>
        <dbReference type="EMBL" id="CAD8262679.1"/>
    </source>
</evidence>
<feature type="transmembrane region" description="Helical" evidence="1">
    <location>
        <begin position="17"/>
        <end position="36"/>
    </location>
</feature>
<proteinExistence type="predicted"/>
<gene>
    <name evidence="2" type="ORF">PPYR1160_LOCUS12181</name>
</gene>
<organism evidence="2">
    <name type="scientific">Pinguiococcus pyrenoidosus</name>
    <dbReference type="NCBI Taxonomy" id="172671"/>
    <lineage>
        <taxon>Eukaryota</taxon>
        <taxon>Sar</taxon>
        <taxon>Stramenopiles</taxon>
        <taxon>Ochrophyta</taxon>
        <taxon>Pinguiophyceae</taxon>
        <taxon>Pinguiochrysidales</taxon>
        <taxon>Pinguiochrysidaceae</taxon>
        <taxon>Pinguiococcus</taxon>
    </lineage>
</organism>
<reference evidence="2" key="1">
    <citation type="submission" date="2021-01" db="EMBL/GenBank/DDBJ databases">
        <authorList>
            <person name="Corre E."/>
            <person name="Pelletier E."/>
            <person name="Niang G."/>
            <person name="Scheremetjew M."/>
            <person name="Finn R."/>
            <person name="Kale V."/>
            <person name="Holt S."/>
            <person name="Cochrane G."/>
            <person name="Meng A."/>
            <person name="Brown T."/>
            <person name="Cohen L."/>
        </authorList>
    </citation>
    <scope>NUCLEOTIDE SEQUENCE</scope>
    <source>
        <strain evidence="2">CCMP2078</strain>
    </source>
</reference>
<evidence type="ECO:0000256" key="1">
    <source>
        <dbReference type="SAM" id="Phobius"/>
    </source>
</evidence>
<feature type="transmembrane region" description="Helical" evidence="1">
    <location>
        <begin position="138"/>
        <end position="163"/>
    </location>
</feature>
<dbReference type="AlphaFoldDB" id="A0A7R9UD95"/>
<feature type="transmembrane region" description="Helical" evidence="1">
    <location>
        <begin position="199"/>
        <end position="219"/>
    </location>
</feature>
<keyword evidence="1" id="KW-1133">Transmembrane helix</keyword>
<dbReference type="EMBL" id="HBEA01015953">
    <property type="protein sequence ID" value="CAD8262679.1"/>
    <property type="molecule type" value="Transcribed_RNA"/>
</dbReference>